<gene>
    <name evidence="3" type="ORF">H8S22_15770</name>
</gene>
<reference evidence="3 4" key="1">
    <citation type="submission" date="2020-08" db="EMBL/GenBank/DDBJ databases">
        <title>Genome public.</title>
        <authorList>
            <person name="Liu C."/>
            <person name="Sun Q."/>
        </authorList>
    </citation>
    <scope>NUCLEOTIDE SEQUENCE [LARGE SCALE GENOMIC DNA]</scope>
    <source>
        <strain evidence="3 4">NSJ-7</strain>
    </source>
</reference>
<evidence type="ECO:0000259" key="2">
    <source>
        <dbReference type="Pfam" id="PF07859"/>
    </source>
</evidence>
<evidence type="ECO:0000256" key="1">
    <source>
        <dbReference type="ARBA" id="ARBA00022801"/>
    </source>
</evidence>
<dbReference type="PANTHER" id="PTHR48081:SF8">
    <property type="entry name" value="ALPHA_BETA HYDROLASE FOLD-3 DOMAIN-CONTAINING PROTEIN-RELATED"/>
    <property type="match status" value="1"/>
</dbReference>
<accession>A0ABR7FWH7</accession>
<dbReference type="Gene3D" id="3.40.50.1820">
    <property type="entry name" value="alpha/beta hydrolase"/>
    <property type="match status" value="1"/>
</dbReference>
<dbReference type="InterPro" id="IPR013094">
    <property type="entry name" value="AB_hydrolase_3"/>
</dbReference>
<evidence type="ECO:0000313" key="3">
    <source>
        <dbReference type="EMBL" id="MBC5678970.1"/>
    </source>
</evidence>
<evidence type="ECO:0000313" key="4">
    <source>
        <dbReference type="Proteomes" id="UP000635828"/>
    </source>
</evidence>
<dbReference type="InterPro" id="IPR050300">
    <property type="entry name" value="GDXG_lipolytic_enzyme"/>
</dbReference>
<dbReference type="Pfam" id="PF07859">
    <property type="entry name" value="Abhydrolase_3"/>
    <property type="match status" value="1"/>
</dbReference>
<name>A0ABR7FWH7_9FIRM</name>
<organism evidence="3 4">
    <name type="scientific">Anaerostipes hominis</name>
    <name type="common">ex Liu et al. 2021</name>
    <dbReference type="NCBI Taxonomy" id="2763018"/>
    <lineage>
        <taxon>Bacteria</taxon>
        <taxon>Bacillati</taxon>
        <taxon>Bacillota</taxon>
        <taxon>Clostridia</taxon>
        <taxon>Lachnospirales</taxon>
        <taxon>Lachnospiraceae</taxon>
        <taxon>Anaerostipes</taxon>
    </lineage>
</organism>
<protein>
    <submittedName>
        <fullName evidence="3">Alpha/beta hydrolase</fullName>
    </submittedName>
</protein>
<keyword evidence="4" id="KW-1185">Reference proteome</keyword>
<dbReference type="SUPFAM" id="SSF53474">
    <property type="entry name" value="alpha/beta-Hydrolases"/>
    <property type="match status" value="1"/>
</dbReference>
<keyword evidence="1 3" id="KW-0378">Hydrolase</keyword>
<dbReference type="Proteomes" id="UP000635828">
    <property type="component" value="Unassembled WGS sequence"/>
</dbReference>
<dbReference type="InterPro" id="IPR029058">
    <property type="entry name" value="AB_hydrolase_fold"/>
</dbReference>
<dbReference type="PANTHER" id="PTHR48081">
    <property type="entry name" value="AB HYDROLASE SUPERFAMILY PROTEIN C4A8.06C"/>
    <property type="match status" value="1"/>
</dbReference>
<dbReference type="EMBL" id="JACOOS010000026">
    <property type="protein sequence ID" value="MBC5678970.1"/>
    <property type="molecule type" value="Genomic_DNA"/>
</dbReference>
<proteinExistence type="predicted"/>
<comment type="caution">
    <text evidence="3">The sequence shown here is derived from an EMBL/GenBank/DDBJ whole genome shotgun (WGS) entry which is preliminary data.</text>
</comment>
<sequence length="357" mass="40797">MNHYKEIYMFKEKMIPFYAGSNDCCRLKQIPGCNRDHLLDPSVIGKVEKSGVFLTDYEKAPFTPFMDLSSLRLEMGSNNVDITDETVEQIPFLIRLSDRFIPVTFFRLPNGQMQKPVIFFHGGGFLGGSTKVLEHQCRFLAEQSKATVISVDYRLIPENPFPAALNDCKEVISWIWDHAGEWNLDRNEITAAGESAGGNLAVSCSLSETGKKVALTMPVYGALDLSYAEDTDYWDYHKYEVIPEHYNHAMTRLNRFRILNNTIHDLYAANGEDVKDPSISPLYANDLSNLKKAVIIEAEFDYFRLSNDLFAEKLWDSGIPCEVIRYQGMDHGFYDRLGFCQQTKDCIMEMALQIRKL</sequence>
<feature type="domain" description="Alpha/beta hydrolase fold-3" evidence="2">
    <location>
        <begin position="117"/>
        <end position="334"/>
    </location>
</feature>
<dbReference type="GO" id="GO:0016787">
    <property type="term" value="F:hydrolase activity"/>
    <property type="evidence" value="ECO:0007669"/>
    <property type="project" value="UniProtKB-KW"/>
</dbReference>